<evidence type="ECO:0000256" key="2">
    <source>
        <dbReference type="ARBA" id="ARBA00023002"/>
    </source>
</evidence>
<dbReference type="OrthoDB" id="9787190at2"/>
<dbReference type="GO" id="GO:0005886">
    <property type="term" value="C:plasma membrane"/>
    <property type="evidence" value="ECO:0007669"/>
    <property type="project" value="TreeGrafter"/>
</dbReference>
<dbReference type="SUPFAM" id="SSF51905">
    <property type="entry name" value="FAD/NAD(P)-binding domain"/>
    <property type="match status" value="1"/>
</dbReference>
<dbReference type="PANTHER" id="PTHR13847">
    <property type="entry name" value="SARCOSINE DEHYDROGENASE-RELATED"/>
    <property type="match status" value="1"/>
</dbReference>
<dbReference type="GO" id="GO:0005737">
    <property type="term" value="C:cytoplasm"/>
    <property type="evidence" value="ECO:0007669"/>
    <property type="project" value="TreeGrafter"/>
</dbReference>
<gene>
    <name evidence="4" type="primary">abo_1</name>
    <name evidence="4" type="ORF">PAA8504_00550</name>
</gene>
<reference evidence="4 5" key="1">
    <citation type="submission" date="2018-03" db="EMBL/GenBank/DDBJ databases">
        <authorList>
            <person name="Keele B.F."/>
        </authorList>
    </citation>
    <scope>NUCLEOTIDE SEQUENCE [LARGE SCALE GENOMIC DNA]</scope>
    <source>
        <strain evidence="4 5">CECT 8504</strain>
    </source>
</reference>
<protein>
    <submittedName>
        <fullName evidence="4">4-methylaminobutanoate oxidase (Formaldehyde-forming)</fullName>
        <ecNumber evidence="4">1.5.3.19</ecNumber>
    </submittedName>
</protein>
<dbReference type="GO" id="GO:0055130">
    <property type="term" value="P:D-alanine catabolic process"/>
    <property type="evidence" value="ECO:0007669"/>
    <property type="project" value="TreeGrafter"/>
</dbReference>
<evidence type="ECO:0000256" key="1">
    <source>
        <dbReference type="ARBA" id="ARBA00009410"/>
    </source>
</evidence>
<evidence type="ECO:0000313" key="4">
    <source>
        <dbReference type="EMBL" id="SPJ22752.1"/>
    </source>
</evidence>
<comment type="similarity">
    <text evidence="1">Belongs to the DadA oxidoreductase family.</text>
</comment>
<dbReference type="EMBL" id="ONZF01000001">
    <property type="protein sequence ID" value="SPJ22752.1"/>
    <property type="molecule type" value="Genomic_DNA"/>
</dbReference>
<evidence type="ECO:0000313" key="5">
    <source>
        <dbReference type="Proteomes" id="UP000244912"/>
    </source>
</evidence>
<dbReference type="EC" id="1.5.3.19" evidence="4"/>
<dbReference type="Gene3D" id="3.30.9.10">
    <property type="entry name" value="D-Amino Acid Oxidase, subunit A, domain 2"/>
    <property type="match status" value="2"/>
</dbReference>
<keyword evidence="2 4" id="KW-0560">Oxidoreductase</keyword>
<dbReference type="PANTHER" id="PTHR13847:SF280">
    <property type="entry name" value="D-AMINO ACID DEHYDROGENASE"/>
    <property type="match status" value="1"/>
</dbReference>
<dbReference type="GO" id="GO:0008718">
    <property type="term" value="F:D-amino-acid dehydrogenase activity"/>
    <property type="evidence" value="ECO:0007669"/>
    <property type="project" value="TreeGrafter"/>
</dbReference>
<dbReference type="InterPro" id="IPR036188">
    <property type="entry name" value="FAD/NAD-bd_sf"/>
</dbReference>
<dbReference type="GO" id="GO:0102317">
    <property type="term" value="F:4-methylaminobutyrate oxidase (demethylating) activity"/>
    <property type="evidence" value="ECO:0007669"/>
    <property type="project" value="UniProtKB-EC"/>
</dbReference>
<name>A0A2R8BRH5_9RHOB</name>
<accession>A0A2R8BRH5</accession>
<dbReference type="InterPro" id="IPR006076">
    <property type="entry name" value="FAD-dep_OxRdtase"/>
</dbReference>
<evidence type="ECO:0000259" key="3">
    <source>
        <dbReference type="Pfam" id="PF01266"/>
    </source>
</evidence>
<dbReference type="RefSeq" id="WP_108892600.1">
    <property type="nucleotide sequence ID" value="NZ_ONZF01000001.1"/>
</dbReference>
<organism evidence="4 5">
    <name type="scientific">Palleronia abyssalis</name>
    <dbReference type="NCBI Taxonomy" id="1501240"/>
    <lineage>
        <taxon>Bacteria</taxon>
        <taxon>Pseudomonadati</taxon>
        <taxon>Pseudomonadota</taxon>
        <taxon>Alphaproteobacteria</taxon>
        <taxon>Rhodobacterales</taxon>
        <taxon>Roseobacteraceae</taxon>
        <taxon>Palleronia</taxon>
    </lineage>
</organism>
<feature type="domain" description="FAD dependent oxidoreductase" evidence="3">
    <location>
        <begin position="24"/>
        <end position="419"/>
    </location>
</feature>
<keyword evidence="5" id="KW-1185">Reference proteome</keyword>
<dbReference type="Proteomes" id="UP000244912">
    <property type="component" value="Unassembled WGS sequence"/>
</dbReference>
<dbReference type="Gene3D" id="3.50.50.60">
    <property type="entry name" value="FAD/NAD(P)-binding domain"/>
    <property type="match status" value="2"/>
</dbReference>
<sequence>MTPTGPVTLDTPVHHDSPLPSAADLIVIGGGVAGVTTAYYAAKSGARVVLCEKGRIAGEQSSRNWGWIRQQGRDPDELPLVIEAVANWHALQAETNEDLGLRQTGTLYFASDEATLQRYRNWAQIAAGHGLDSRVVGSTEMSSMLPDARADWIGALWTPSDCRAEPWVAVPALARLAARTGVTIRENCAVRALDLEGRQVTGVVTEAGRIRAPRVVLAGGAWSAKLLKRHGVALPQLSVRATVGRTQVLPEVFAGQGVDDRFAFRRRTDGAYSLAPSFDHDFFLGPAAFRHARDYWPVFRRDILSTNLRPASPRSYPDAWTLPRTWSEDAPGPFEAMRVLDPPPNLRFVRRMARQFAAAFPHLGEVRVTKAWAGMIDGLPDMIPVIDHVPDLPGLICLTGLSGHGFGIGPGVGRVTADLALGRDPGHDLSPFRFARFSDGTRRAAFHL</sequence>
<proteinExistence type="inferred from homology"/>
<dbReference type="AlphaFoldDB" id="A0A2R8BRH5"/>
<dbReference type="Pfam" id="PF01266">
    <property type="entry name" value="DAO"/>
    <property type="match status" value="1"/>
</dbReference>